<dbReference type="CDD" id="cd05399">
    <property type="entry name" value="NT_Rel-Spo_like"/>
    <property type="match status" value="1"/>
</dbReference>
<reference evidence="3 5" key="1">
    <citation type="submission" date="2016-02" db="EMBL/GenBank/DDBJ databases">
        <authorList>
            <person name="Wen L."/>
            <person name="He K."/>
            <person name="Yang H."/>
        </authorList>
    </citation>
    <scope>NUCLEOTIDE SEQUENCE [LARGE SCALE GENOMIC DNA]</scope>
    <source>
        <strain evidence="3 5">MJR8628A</strain>
    </source>
</reference>
<dbReference type="SUPFAM" id="SSF81301">
    <property type="entry name" value="Nucleotidyltransferase"/>
    <property type="match status" value="1"/>
</dbReference>
<dbReference type="Pfam" id="PF04607">
    <property type="entry name" value="RelA_SpoT"/>
    <property type="match status" value="1"/>
</dbReference>
<dbReference type="GO" id="GO:0015970">
    <property type="term" value="P:guanosine tetraphosphate biosynthetic process"/>
    <property type="evidence" value="ECO:0007669"/>
    <property type="project" value="UniProtKB-UniPathway"/>
</dbReference>
<dbReference type="EMBL" id="UGTB01000004">
    <property type="protein sequence ID" value="SUB61061.1"/>
    <property type="molecule type" value="Genomic_DNA"/>
</dbReference>
<dbReference type="InterPro" id="IPR007685">
    <property type="entry name" value="RelA_SpoT"/>
</dbReference>
<dbReference type="eggNOG" id="COG2357">
    <property type="taxonomic scope" value="Bacteria"/>
</dbReference>
<sequence>MSLKEFEFIDDAISLLKEQTPALEVIEDELVRYFGSLPIKDGQLIAVSSRIKSESSLKEKIIRNRYMVDYDRAKDLISDIPDLIGVRIECKFVKDEKEIFMRIKKLFNMTDDGKFFYSKANKNILLYMFDRQPLRQKNGFEIYKIDGEYTFLNRKIKFELQIKSLVNVFWSEIEHKIIYKNSTYLLEDKFLKDMMSSIKNNLTMIDDQLLNIYDNFKSGNSVDKNTSKDEIHSLFAKFLYDAITVKMENQLSFKIDFKKPCETILSYSMNKYEKHPDSLSAFMTEEYRKINGFINKDIDFNATLEIDEDLKFEDEFFSDVSAIFIEKMNSEVTWNLFFRILFELEPDSNTDDFKNFLSFYKKSLINIESIINIVDRFGEYSNRIIDDMYKCIYKMILEVGRIEIFYDYNISRINKLASEGLEYVCYEFDTYYDYMEQRRIISKTMEDSLIKIFK</sequence>
<evidence type="ECO:0000313" key="6">
    <source>
        <dbReference type="Proteomes" id="UP000255101"/>
    </source>
</evidence>
<evidence type="ECO:0000313" key="3">
    <source>
        <dbReference type="EMBL" id="KXI10877.1"/>
    </source>
</evidence>
<proteinExistence type="predicted"/>
<dbReference type="AlphaFoldDB" id="A0A135YNB7"/>
<evidence type="ECO:0000256" key="1">
    <source>
        <dbReference type="ARBA" id="ARBA00004976"/>
    </source>
</evidence>
<evidence type="ECO:0000313" key="5">
    <source>
        <dbReference type="Proteomes" id="UP000070326"/>
    </source>
</evidence>
<feature type="domain" description="RelA/SpoT" evidence="2">
    <location>
        <begin position="49"/>
        <end position="185"/>
    </location>
</feature>
<comment type="pathway">
    <text evidence="1">Purine metabolism; ppGpp biosynthesis; ppGpp from GTP: step 1/2.</text>
</comment>
<dbReference type="GeneID" id="79843597"/>
<gene>
    <name evidence="3" type="ORF">HMPREF3195_01619</name>
    <name evidence="4" type="ORF">NCTC11460_00978</name>
</gene>
<dbReference type="Gene3D" id="3.30.460.10">
    <property type="entry name" value="Beta Polymerase, domain 2"/>
    <property type="match status" value="1"/>
</dbReference>
<dbReference type="InterPro" id="IPR043519">
    <property type="entry name" value="NT_sf"/>
</dbReference>
<organism evidence="3 5">
    <name type="scientific">Peptostreptococcus anaerobius</name>
    <dbReference type="NCBI Taxonomy" id="1261"/>
    <lineage>
        <taxon>Bacteria</taxon>
        <taxon>Bacillati</taxon>
        <taxon>Bacillota</taxon>
        <taxon>Clostridia</taxon>
        <taxon>Peptostreptococcales</taxon>
        <taxon>Peptostreptococcaceae</taxon>
        <taxon>Peptostreptococcus</taxon>
    </lineage>
</organism>
<dbReference type="STRING" id="1261.HMPREF3195_01619"/>
<dbReference type="Proteomes" id="UP000255101">
    <property type="component" value="Unassembled WGS sequence"/>
</dbReference>
<dbReference type="EMBL" id="LSQZ01000085">
    <property type="protein sequence ID" value="KXI10877.1"/>
    <property type="molecule type" value="Genomic_DNA"/>
</dbReference>
<evidence type="ECO:0000259" key="2">
    <source>
        <dbReference type="SMART" id="SM00954"/>
    </source>
</evidence>
<dbReference type="Proteomes" id="UP000070326">
    <property type="component" value="Unassembled WGS sequence"/>
</dbReference>
<dbReference type="UniPathway" id="UPA00908">
    <property type="reaction ID" value="UER00884"/>
</dbReference>
<dbReference type="PANTHER" id="PTHR41773:SF1">
    <property type="entry name" value="RELA_SPOT DOMAIN-CONTAINING PROTEIN"/>
    <property type="match status" value="1"/>
</dbReference>
<evidence type="ECO:0000313" key="4">
    <source>
        <dbReference type="EMBL" id="SUB61061.1"/>
    </source>
</evidence>
<dbReference type="PANTHER" id="PTHR41773">
    <property type="entry name" value="GTP PYROPHOSPHATASE-RELATED"/>
    <property type="match status" value="1"/>
</dbReference>
<dbReference type="RefSeq" id="WP_002844710.1">
    <property type="nucleotide sequence ID" value="NZ_CAMPYD010000007.1"/>
</dbReference>
<protein>
    <submittedName>
        <fullName evidence="4">Region found in RelA / SpoT proteins</fullName>
    </submittedName>
    <submittedName>
        <fullName evidence="3">RelA/SpoT domain protein</fullName>
    </submittedName>
</protein>
<dbReference type="PATRIC" id="fig|1261.3.peg.1589"/>
<name>A0A135YNB7_9FIRM</name>
<reference evidence="4 6" key="2">
    <citation type="submission" date="2018-06" db="EMBL/GenBank/DDBJ databases">
        <authorList>
            <consortium name="Pathogen Informatics"/>
            <person name="Doyle S."/>
        </authorList>
    </citation>
    <scope>NUCLEOTIDE SEQUENCE [LARGE SCALE GENOMIC DNA]</scope>
    <source>
        <strain evidence="4 6">NCTC11460</strain>
    </source>
</reference>
<accession>A0A135YNB7</accession>
<dbReference type="SMART" id="SM00954">
    <property type="entry name" value="RelA_SpoT"/>
    <property type="match status" value="1"/>
</dbReference>